<accession>A0A921QGF6</accession>
<dbReference type="Proteomes" id="UP000807115">
    <property type="component" value="Chromosome 8"/>
</dbReference>
<feature type="domain" description="Disease resistance protein winged helix" evidence="5">
    <location>
        <begin position="357"/>
        <end position="421"/>
    </location>
</feature>
<protein>
    <recommendedName>
        <fullName evidence="9">NB-ARC domain-containing protein</fullName>
    </recommendedName>
</protein>
<keyword evidence="3" id="KW-0611">Plant defense</keyword>
<reference evidence="7" key="2">
    <citation type="submission" date="2020-10" db="EMBL/GenBank/DDBJ databases">
        <authorList>
            <person name="Cooper E.A."/>
            <person name="Brenton Z.W."/>
            <person name="Flinn B.S."/>
            <person name="Jenkins J."/>
            <person name="Shu S."/>
            <person name="Flowers D."/>
            <person name="Luo F."/>
            <person name="Wang Y."/>
            <person name="Xia P."/>
            <person name="Barry K."/>
            <person name="Daum C."/>
            <person name="Lipzen A."/>
            <person name="Yoshinaga Y."/>
            <person name="Schmutz J."/>
            <person name="Saski C."/>
            <person name="Vermerris W."/>
            <person name="Kresovich S."/>
        </authorList>
    </citation>
    <scope>NUCLEOTIDE SEQUENCE</scope>
</reference>
<dbReference type="OMA" id="IIWICAS"/>
<evidence type="ECO:0000259" key="5">
    <source>
        <dbReference type="Pfam" id="PF23559"/>
    </source>
</evidence>
<dbReference type="Pfam" id="PF25019">
    <property type="entry name" value="LRR_R13L1-DRL21"/>
    <property type="match status" value="1"/>
</dbReference>
<dbReference type="AlphaFoldDB" id="A0A921QGF6"/>
<dbReference type="PRINTS" id="PR00364">
    <property type="entry name" value="DISEASERSIST"/>
</dbReference>
<dbReference type="Pfam" id="PF00931">
    <property type="entry name" value="NB-ARC"/>
    <property type="match status" value="1"/>
</dbReference>
<dbReference type="PANTHER" id="PTHR36766">
    <property type="entry name" value="PLANT BROAD-SPECTRUM MILDEW RESISTANCE PROTEIN RPW8"/>
    <property type="match status" value="1"/>
</dbReference>
<reference evidence="7" key="1">
    <citation type="journal article" date="2019" name="BMC Genomics">
        <title>A new reference genome for Sorghum bicolor reveals high levels of sequence similarity between sweet and grain genotypes: implications for the genetics of sugar metabolism.</title>
        <authorList>
            <person name="Cooper E.A."/>
            <person name="Brenton Z.W."/>
            <person name="Flinn B.S."/>
            <person name="Jenkins J."/>
            <person name="Shu S."/>
            <person name="Flowers D."/>
            <person name="Luo F."/>
            <person name="Wang Y."/>
            <person name="Xia P."/>
            <person name="Barry K."/>
            <person name="Daum C."/>
            <person name="Lipzen A."/>
            <person name="Yoshinaga Y."/>
            <person name="Schmutz J."/>
            <person name="Saski C."/>
            <person name="Vermerris W."/>
            <person name="Kresovich S."/>
        </authorList>
    </citation>
    <scope>NUCLEOTIDE SEQUENCE</scope>
</reference>
<evidence type="ECO:0000259" key="4">
    <source>
        <dbReference type="Pfam" id="PF00931"/>
    </source>
</evidence>
<dbReference type="InterPro" id="IPR036388">
    <property type="entry name" value="WH-like_DNA-bd_sf"/>
</dbReference>
<evidence type="ECO:0000256" key="1">
    <source>
        <dbReference type="ARBA" id="ARBA00022614"/>
    </source>
</evidence>
<organism evidence="7 8">
    <name type="scientific">Sorghum bicolor</name>
    <name type="common">Sorghum</name>
    <name type="synonym">Sorghum vulgare</name>
    <dbReference type="NCBI Taxonomy" id="4558"/>
    <lineage>
        <taxon>Eukaryota</taxon>
        <taxon>Viridiplantae</taxon>
        <taxon>Streptophyta</taxon>
        <taxon>Embryophyta</taxon>
        <taxon>Tracheophyta</taxon>
        <taxon>Spermatophyta</taxon>
        <taxon>Magnoliopsida</taxon>
        <taxon>Liliopsida</taxon>
        <taxon>Poales</taxon>
        <taxon>Poaceae</taxon>
        <taxon>PACMAD clade</taxon>
        <taxon>Panicoideae</taxon>
        <taxon>Andropogonodae</taxon>
        <taxon>Andropogoneae</taxon>
        <taxon>Sorghinae</taxon>
        <taxon>Sorghum</taxon>
    </lineage>
</organism>
<sequence>MKVRVEGEAIQLSPFVEFFHSIVHGSFNKVTDIQKRIGNVSSLLERVGRLHELTPRFDKTLRPVTTSFRTERKIFGRQKELKEVIRLLGVPNHSSSSSAKRKRTSNAANNKLTISSVHVLPIVGIGGVGKTTLAQEITTNQRVKSHFDKIIWICVSDEFDEERFTKILIKSLSGREPTSDNLDDLQQHLVKNVGKKRFLLILDDIWPAGLEDGQRWKKFCVPLENVLQGSMLLVTTRFAEVADTVGTMKSFALEGLEDGVFWNFFKLCVFGAEDSEIDPELEQIGRSILPKLKGTPLAAKTIGRLLRKSLNTAHWNNILNNELWQIDQKETDILPALRLSYMYLPFHLKRCFSFCAVYPKDYNFDKDSLAEIWVAEGFVEPQGSIPLQHIGYGYFEDLVNLSFFQEHRGHYVIHDLMHDMAQLVSKEECFILKNESDLKNVPENVRHLLILKSSIKSSGLRILCKYKKLRTLLCDKGLMGNTPDSMIEQWFSELRSLRVIRCASIKELPESIRNLKHLRYLEICRGGNFYRFPSSFCTLYNLQILYARQCEFEILPSGFSKLISLQKFESTVRGMEVDAAKWEEGIRFIENFNEIIGHLVIYNLGAISKNRAAEMELRKRSYLNTLTLRWSSTRCSEHNEIEVCQALHPPVSVKSVHLDGYPGKHLPSWFPGSSGPEDMSFPDIPAVTVDNNNGAVFSSLTEVSIKGCQNLTSLELLLQPAYVPAIRNIKIEDCASVRSVGINSVGDSTSLEELEVESCPNLTHLLSPSLAIMRLYHCDHMASIELQKWSLPALRKLVIYSCGSLTSIRESKQTSTDRSHGWASNGTGKFPLLTDLYVHCQKLETLDDLLTQEYLPAIKKISFVDCDLLSLPTERFGAFHFLEDLSIYDCPRLKWQSGIGLLPCSLKLLKLHDCGDFSVLIPGCLQDLTSLETLDMRSCKGIVSVPGDLWGNLKSLQTLMIRNFPDLVSIGGPTAIANINEVLIDHCWKLKEIEQPLRRGFR</sequence>
<dbReference type="SUPFAM" id="SSF52540">
    <property type="entry name" value="P-loop containing nucleoside triphosphate hydrolases"/>
    <property type="match status" value="1"/>
</dbReference>
<dbReference type="InterPro" id="IPR032675">
    <property type="entry name" value="LRR_dom_sf"/>
</dbReference>
<dbReference type="Gramene" id="EES16317">
    <property type="protein sequence ID" value="EES16317"/>
    <property type="gene ID" value="SORBI_3008G157400"/>
</dbReference>
<dbReference type="Gene3D" id="3.80.10.10">
    <property type="entry name" value="Ribonuclease Inhibitor"/>
    <property type="match status" value="2"/>
</dbReference>
<dbReference type="InterPro" id="IPR058922">
    <property type="entry name" value="WHD_DRP"/>
</dbReference>
<dbReference type="Gene3D" id="1.10.8.430">
    <property type="entry name" value="Helical domain of apoptotic protease-activating factors"/>
    <property type="match status" value="1"/>
</dbReference>
<feature type="domain" description="R13L1/DRL21-like LRR repeat region" evidence="6">
    <location>
        <begin position="589"/>
        <end position="734"/>
    </location>
</feature>
<dbReference type="EMBL" id="CM027687">
    <property type="protein sequence ID" value="KAG0521584.1"/>
    <property type="molecule type" value="Genomic_DNA"/>
</dbReference>
<name>A0A921QGF6_SORBI</name>
<comment type="caution">
    <text evidence="7">The sequence shown here is derived from an EMBL/GenBank/DDBJ whole genome shotgun (WGS) entry which is preliminary data.</text>
</comment>
<dbReference type="Gene3D" id="3.40.50.300">
    <property type="entry name" value="P-loop containing nucleotide triphosphate hydrolases"/>
    <property type="match status" value="1"/>
</dbReference>
<evidence type="ECO:0000256" key="3">
    <source>
        <dbReference type="ARBA" id="ARBA00022821"/>
    </source>
</evidence>
<gene>
    <name evidence="7" type="ORF">BDA96_08G173900</name>
</gene>
<dbReference type="InterPro" id="IPR027417">
    <property type="entry name" value="P-loop_NTPase"/>
</dbReference>
<feature type="domain" description="NB-ARC" evidence="4">
    <location>
        <begin position="104"/>
        <end position="273"/>
    </location>
</feature>
<proteinExistence type="predicted"/>
<evidence type="ECO:0000256" key="2">
    <source>
        <dbReference type="ARBA" id="ARBA00022737"/>
    </source>
</evidence>
<dbReference type="Pfam" id="PF23559">
    <property type="entry name" value="WHD_DRP"/>
    <property type="match status" value="1"/>
</dbReference>
<evidence type="ECO:0000259" key="6">
    <source>
        <dbReference type="Pfam" id="PF25019"/>
    </source>
</evidence>
<evidence type="ECO:0000313" key="7">
    <source>
        <dbReference type="EMBL" id="KAG0521584.1"/>
    </source>
</evidence>
<keyword evidence="2" id="KW-0677">Repeat</keyword>
<dbReference type="PANTHER" id="PTHR36766:SF40">
    <property type="entry name" value="DISEASE RESISTANCE PROTEIN RGA3"/>
    <property type="match status" value="1"/>
</dbReference>
<evidence type="ECO:0008006" key="9">
    <source>
        <dbReference type="Google" id="ProtNLM"/>
    </source>
</evidence>
<evidence type="ECO:0000313" key="8">
    <source>
        <dbReference type="Proteomes" id="UP000807115"/>
    </source>
</evidence>
<keyword evidence="1" id="KW-0433">Leucine-rich repeat</keyword>
<dbReference type="InterPro" id="IPR056789">
    <property type="entry name" value="LRR_R13L1-DRL21"/>
</dbReference>
<dbReference type="GO" id="GO:0006952">
    <property type="term" value="P:defense response"/>
    <property type="evidence" value="ECO:0007669"/>
    <property type="project" value="UniProtKB-KW"/>
</dbReference>
<dbReference type="InterPro" id="IPR002182">
    <property type="entry name" value="NB-ARC"/>
</dbReference>
<dbReference type="GO" id="GO:0043531">
    <property type="term" value="F:ADP binding"/>
    <property type="evidence" value="ECO:0007669"/>
    <property type="project" value="InterPro"/>
</dbReference>
<dbReference type="SUPFAM" id="SSF52058">
    <property type="entry name" value="L domain-like"/>
    <property type="match status" value="2"/>
</dbReference>
<dbReference type="InterPro" id="IPR042197">
    <property type="entry name" value="Apaf_helical"/>
</dbReference>
<dbReference type="Gene3D" id="1.10.10.10">
    <property type="entry name" value="Winged helix-like DNA-binding domain superfamily/Winged helix DNA-binding domain"/>
    <property type="match status" value="1"/>
</dbReference>